<name>A0A2T9YLJ8_9FUNG</name>
<reference evidence="1 2" key="1">
    <citation type="journal article" date="2018" name="MBio">
        <title>Comparative Genomics Reveals the Core Gene Toolbox for the Fungus-Insect Symbiosis.</title>
        <authorList>
            <person name="Wang Y."/>
            <person name="Stata M."/>
            <person name="Wang W."/>
            <person name="Stajich J.E."/>
            <person name="White M.M."/>
            <person name="Moncalvo J.M."/>
        </authorList>
    </citation>
    <scope>NUCLEOTIDE SEQUENCE [LARGE SCALE GENOMIC DNA]</scope>
    <source>
        <strain evidence="1 2">AUS-77-4</strain>
    </source>
</reference>
<dbReference type="EMBL" id="MBFT01000329">
    <property type="protein sequence ID" value="PVU93217.1"/>
    <property type="molecule type" value="Genomic_DNA"/>
</dbReference>
<dbReference type="Proteomes" id="UP000245699">
    <property type="component" value="Unassembled WGS sequence"/>
</dbReference>
<sequence>MTGISVATTKASVNHLLDDSKPKPGQMIYNDAFGPLSNHGENTDLFESSSCFKKSQEKINLPPVVNTDSNISKSASNQAINKTNAKMIQEKTTESSEKRRVNKNITVGTIKFIKFKNKYLSVETSSKMSEISKISKNKYILLSQGTTEQAQNKINLNINQVKEDQEGMVVDDEGSPPDPQMQ</sequence>
<protein>
    <submittedName>
        <fullName evidence="1">Uncharacterized protein</fullName>
    </submittedName>
</protein>
<evidence type="ECO:0000313" key="1">
    <source>
        <dbReference type="EMBL" id="PVU93217.1"/>
    </source>
</evidence>
<gene>
    <name evidence="1" type="ORF">BB559_003382</name>
</gene>
<comment type="caution">
    <text evidence="1">The sequence shown here is derived from an EMBL/GenBank/DDBJ whole genome shotgun (WGS) entry which is preliminary data.</text>
</comment>
<dbReference type="AlphaFoldDB" id="A0A2T9YLJ8"/>
<proteinExistence type="predicted"/>
<accession>A0A2T9YLJ8</accession>
<evidence type="ECO:0000313" key="2">
    <source>
        <dbReference type="Proteomes" id="UP000245699"/>
    </source>
</evidence>
<organism evidence="1 2">
    <name type="scientific">Furculomyces boomerangus</name>
    <dbReference type="NCBI Taxonomy" id="61424"/>
    <lineage>
        <taxon>Eukaryota</taxon>
        <taxon>Fungi</taxon>
        <taxon>Fungi incertae sedis</taxon>
        <taxon>Zoopagomycota</taxon>
        <taxon>Kickxellomycotina</taxon>
        <taxon>Harpellomycetes</taxon>
        <taxon>Harpellales</taxon>
        <taxon>Harpellaceae</taxon>
        <taxon>Furculomyces</taxon>
    </lineage>
</organism>
<keyword evidence="2" id="KW-1185">Reference proteome</keyword>